<name>A0AAD9KQM5_RIDPI</name>
<dbReference type="Proteomes" id="UP001209878">
    <property type="component" value="Unassembled WGS sequence"/>
</dbReference>
<evidence type="ECO:0000313" key="1">
    <source>
        <dbReference type="EMBL" id="KAK2175756.1"/>
    </source>
</evidence>
<dbReference type="AlphaFoldDB" id="A0AAD9KQM5"/>
<proteinExistence type="predicted"/>
<evidence type="ECO:0000313" key="2">
    <source>
        <dbReference type="Proteomes" id="UP001209878"/>
    </source>
</evidence>
<reference evidence="1" key="1">
    <citation type="journal article" date="2023" name="Mol. Biol. Evol.">
        <title>Third-Generation Sequencing Reveals the Adaptive Role of the Epigenome in Three Deep-Sea Polychaetes.</title>
        <authorList>
            <person name="Perez M."/>
            <person name="Aroh O."/>
            <person name="Sun Y."/>
            <person name="Lan Y."/>
            <person name="Juniper S.K."/>
            <person name="Young C.R."/>
            <person name="Angers B."/>
            <person name="Qian P.Y."/>
        </authorList>
    </citation>
    <scope>NUCLEOTIDE SEQUENCE</scope>
    <source>
        <strain evidence="1">R07B-5</strain>
    </source>
</reference>
<protein>
    <submittedName>
        <fullName evidence="1">Uncharacterized protein</fullName>
    </submittedName>
</protein>
<comment type="caution">
    <text evidence="1">The sequence shown here is derived from an EMBL/GenBank/DDBJ whole genome shotgun (WGS) entry which is preliminary data.</text>
</comment>
<organism evidence="1 2">
    <name type="scientific">Ridgeia piscesae</name>
    <name type="common">Tubeworm</name>
    <dbReference type="NCBI Taxonomy" id="27915"/>
    <lineage>
        <taxon>Eukaryota</taxon>
        <taxon>Metazoa</taxon>
        <taxon>Spiralia</taxon>
        <taxon>Lophotrochozoa</taxon>
        <taxon>Annelida</taxon>
        <taxon>Polychaeta</taxon>
        <taxon>Sedentaria</taxon>
        <taxon>Canalipalpata</taxon>
        <taxon>Sabellida</taxon>
        <taxon>Siboglinidae</taxon>
        <taxon>Ridgeia</taxon>
    </lineage>
</organism>
<keyword evidence="2" id="KW-1185">Reference proteome</keyword>
<accession>A0AAD9KQM5</accession>
<gene>
    <name evidence="1" type="ORF">NP493_709g00000</name>
</gene>
<dbReference type="EMBL" id="JAODUO010000709">
    <property type="protein sequence ID" value="KAK2175756.1"/>
    <property type="molecule type" value="Genomic_DNA"/>
</dbReference>
<sequence>MLVNNKAKVVLLNKHLTVSIKSLNTHRRGNKQRNFTGVGVVVGVGVCGARVVLPPSEYEIMTAQTPKQFQVLSVQSILPTTNVTVDASGCLFFKENVR</sequence>